<accession>A0A3Q3DSG7</accession>
<dbReference type="GO" id="GO:0007018">
    <property type="term" value="P:microtubule-based movement"/>
    <property type="evidence" value="ECO:0007669"/>
    <property type="project" value="TreeGrafter"/>
</dbReference>
<dbReference type="CDD" id="cd21458">
    <property type="entry name" value="DLC-like_TCTEX1D1"/>
    <property type="match status" value="1"/>
</dbReference>
<dbReference type="GO" id="GO:0005868">
    <property type="term" value="C:cytoplasmic dynein complex"/>
    <property type="evidence" value="ECO:0007669"/>
    <property type="project" value="TreeGrafter"/>
</dbReference>
<keyword evidence="4" id="KW-1185">Reference proteome</keyword>
<feature type="compositionally biased region" description="Basic residues" evidence="2">
    <location>
        <begin position="8"/>
        <end position="17"/>
    </location>
</feature>
<name>A0A3Q3DSG7_HIPCM</name>
<dbReference type="Ensembl" id="ENSHCOT00000008858.1">
    <property type="protein sequence ID" value="ENSHCOP00000019390.1"/>
    <property type="gene ID" value="ENSHCOG00000004697.1"/>
</dbReference>
<sequence length="160" mass="18283">MSDVHKDKSVRRDKKTSRVPSEGSHGVKNTAGKTKDPSTFFIYSFMCALITGPRKRFPAPAVVEILKDVLTSYLEEEKYEVEWSRQMIKTICEVIRSRVKDLMIRRYKLVVLAHIGQLAGQSMQISSRCLWDPATDTFASWSFKNTSLYGVASVYAVYFE</sequence>
<dbReference type="PANTHER" id="PTHR21255">
    <property type="entry name" value="T-COMPLEX-ASSOCIATED-TESTIS-EXPRESSED 1/ DYNEIN LIGHT CHAIN"/>
    <property type="match status" value="1"/>
</dbReference>
<dbReference type="Pfam" id="PF03645">
    <property type="entry name" value="Tctex-1"/>
    <property type="match status" value="1"/>
</dbReference>
<evidence type="ECO:0000256" key="1">
    <source>
        <dbReference type="ARBA" id="ARBA00005361"/>
    </source>
</evidence>
<dbReference type="PANTHER" id="PTHR21255:SF64">
    <property type="entry name" value="DYNEIN LIGHT CHAIN TCTEX-TYPE 5"/>
    <property type="match status" value="1"/>
</dbReference>
<organism evidence="3 4">
    <name type="scientific">Hippocampus comes</name>
    <name type="common">Tiger tail seahorse</name>
    <dbReference type="NCBI Taxonomy" id="109280"/>
    <lineage>
        <taxon>Eukaryota</taxon>
        <taxon>Metazoa</taxon>
        <taxon>Chordata</taxon>
        <taxon>Craniata</taxon>
        <taxon>Vertebrata</taxon>
        <taxon>Euteleostomi</taxon>
        <taxon>Actinopterygii</taxon>
        <taxon>Neopterygii</taxon>
        <taxon>Teleostei</taxon>
        <taxon>Neoteleostei</taxon>
        <taxon>Acanthomorphata</taxon>
        <taxon>Syngnathiaria</taxon>
        <taxon>Syngnathiformes</taxon>
        <taxon>Syngnathoidei</taxon>
        <taxon>Syngnathidae</taxon>
        <taxon>Hippocampus</taxon>
    </lineage>
</organism>
<dbReference type="AlphaFoldDB" id="A0A3Q3DSG7"/>
<evidence type="ECO:0000313" key="3">
    <source>
        <dbReference type="Ensembl" id="ENSHCOP00000019390.1"/>
    </source>
</evidence>
<dbReference type="Gene3D" id="3.30.1140.40">
    <property type="entry name" value="Tctex-1"/>
    <property type="match status" value="1"/>
</dbReference>
<dbReference type="GO" id="GO:0045505">
    <property type="term" value="F:dynein intermediate chain binding"/>
    <property type="evidence" value="ECO:0007669"/>
    <property type="project" value="TreeGrafter"/>
</dbReference>
<reference evidence="3" key="2">
    <citation type="submission" date="2025-09" db="UniProtKB">
        <authorList>
            <consortium name="Ensembl"/>
        </authorList>
    </citation>
    <scope>IDENTIFICATION</scope>
</reference>
<dbReference type="Proteomes" id="UP000264820">
    <property type="component" value="Unplaced"/>
</dbReference>
<dbReference type="InterPro" id="IPR005334">
    <property type="entry name" value="Tctex-1-like"/>
</dbReference>
<evidence type="ECO:0000256" key="2">
    <source>
        <dbReference type="SAM" id="MobiDB-lite"/>
    </source>
</evidence>
<protein>
    <submittedName>
        <fullName evidence="3">Dynein light chain Tctex-type family member 5</fullName>
    </submittedName>
</protein>
<proteinExistence type="inferred from homology"/>
<dbReference type="GO" id="GO:0005737">
    <property type="term" value="C:cytoplasm"/>
    <property type="evidence" value="ECO:0007669"/>
    <property type="project" value="TreeGrafter"/>
</dbReference>
<dbReference type="OMA" id="FYSSSRC"/>
<reference evidence="3" key="1">
    <citation type="submission" date="2025-08" db="UniProtKB">
        <authorList>
            <consortium name="Ensembl"/>
        </authorList>
    </citation>
    <scope>IDENTIFICATION</scope>
</reference>
<dbReference type="GeneTree" id="ENSGT00940000160185"/>
<evidence type="ECO:0000313" key="4">
    <source>
        <dbReference type="Proteomes" id="UP000264820"/>
    </source>
</evidence>
<dbReference type="STRING" id="109280.ENSHCOP00000019390"/>
<feature type="region of interest" description="Disordered" evidence="2">
    <location>
        <begin position="1"/>
        <end position="31"/>
    </location>
</feature>
<dbReference type="InterPro" id="IPR038586">
    <property type="entry name" value="Tctex-1-like_sf"/>
</dbReference>
<comment type="similarity">
    <text evidence="1">Belongs to the dynein light chain Tctex-type family.</text>
</comment>